<keyword evidence="1" id="KW-0472">Membrane</keyword>
<protein>
    <submittedName>
        <fullName evidence="2">Uncharacterized protein</fullName>
    </submittedName>
</protein>
<evidence type="ECO:0000313" key="2">
    <source>
        <dbReference type="EMBL" id="KAF1687075.1"/>
    </source>
</evidence>
<accession>A0A921NSF1</accession>
<evidence type="ECO:0000313" key="3">
    <source>
        <dbReference type="Proteomes" id="UP000717981"/>
    </source>
</evidence>
<comment type="caution">
    <text evidence="2">The sequence shown here is derived from an EMBL/GenBank/DDBJ whole genome shotgun (WGS) entry which is preliminary data.</text>
</comment>
<name>A0A921NSF1_9GAMM</name>
<keyword evidence="1" id="KW-0812">Transmembrane</keyword>
<dbReference type="Proteomes" id="UP000717981">
    <property type="component" value="Unassembled WGS sequence"/>
</dbReference>
<keyword evidence="3" id="KW-1185">Reference proteome</keyword>
<proteinExistence type="predicted"/>
<organism evidence="2 3">
    <name type="scientific">Pseudoxanthomonas taiwanensis</name>
    <dbReference type="NCBI Taxonomy" id="176598"/>
    <lineage>
        <taxon>Bacteria</taxon>
        <taxon>Pseudomonadati</taxon>
        <taxon>Pseudomonadota</taxon>
        <taxon>Gammaproteobacteria</taxon>
        <taxon>Lysobacterales</taxon>
        <taxon>Lysobacteraceae</taxon>
        <taxon>Pseudoxanthomonas</taxon>
    </lineage>
</organism>
<feature type="transmembrane region" description="Helical" evidence="1">
    <location>
        <begin position="69"/>
        <end position="91"/>
    </location>
</feature>
<evidence type="ECO:0000256" key="1">
    <source>
        <dbReference type="SAM" id="Phobius"/>
    </source>
</evidence>
<sequence length="117" mass="11762">MLLALVAGAATALALLGHRGVAALAPATRLDGLDNVFLAALLLGLAVLDGMGRLLPEGGAPGARRLRRALWLAFAAAVLAFGADALGWILAAELVFDALCAVRAMRSGGRDTDGGTS</sequence>
<reference evidence="2" key="1">
    <citation type="submission" date="2017-10" db="EMBL/GenBank/DDBJ databases">
        <title>Whole genome sequencing of members of genus Pseudoxanthomonas.</title>
        <authorList>
            <person name="Kumar S."/>
            <person name="Bansal K."/>
            <person name="Kaur A."/>
            <person name="Patil P."/>
            <person name="Sharma S."/>
            <person name="Patil P.B."/>
        </authorList>
    </citation>
    <scope>NUCLEOTIDE SEQUENCE</scope>
    <source>
        <strain evidence="2">DSM 22914</strain>
    </source>
</reference>
<gene>
    <name evidence="2" type="ORF">CR938_11815</name>
</gene>
<dbReference type="EMBL" id="PDWK01000068">
    <property type="protein sequence ID" value="KAF1687075.1"/>
    <property type="molecule type" value="Genomic_DNA"/>
</dbReference>
<feature type="transmembrane region" description="Helical" evidence="1">
    <location>
        <begin position="32"/>
        <end position="48"/>
    </location>
</feature>
<keyword evidence="1" id="KW-1133">Transmembrane helix</keyword>
<dbReference type="AlphaFoldDB" id="A0A921NSF1"/>